<dbReference type="Proteomes" id="UP000030671">
    <property type="component" value="Unassembled WGS sequence"/>
</dbReference>
<protein>
    <submittedName>
        <fullName evidence="1">Uncharacterized protein</fullName>
    </submittedName>
</protein>
<evidence type="ECO:0000313" key="2">
    <source>
        <dbReference type="Proteomes" id="UP000030671"/>
    </source>
</evidence>
<dbReference type="AlphaFoldDB" id="W4JM59"/>
<name>W4JM59_HETIT</name>
<sequence>MPAIEFVYLSSCLKALGQPTEEMLAYIELYHETAPIDIKDADNSRDLQAHVTLASERLAHLTIEQVKAGAGRFNTAMMVDLGMRAILCLVYHRLNRFAKSKDLLDLAMAVKLADCAARIGQPTPVIIRADETLDLAISSIMEGPHGLENPDVANICKIVPECDALEKCLRRRNRVLVEDLRNQALKKMRAPNKYQCAK</sequence>
<gene>
    <name evidence="1" type="ORF">HETIRDRAFT_331741</name>
</gene>
<dbReference type="EMBL" id="KI925467">
    <property type="protein sequence ID" value="ETW74637.1"/>
    <property type="molecule type" value="Genomic_DNA"/>
</dbReference>
<dbReference type="GeneID" id="20671680"/>
<evidence type="ECO:0000313" key="1">
    <source>
        <dbReference type="EMBL" id="ETW74637.1"/>
    </source>
</evidence>
<accession>W4JM59</accession>
<keyword evidence="2" id="KW-1185">Reference proteome</keyword>
<dbReference type="HOGENOM" id="CLU_1378296_0_0_1"/>
<reference evidence="1 2" key="1">
    <citation type="journal article" date="2012" name="New Phytol.">
        <title>Insight into trade-off between wood decay and parasitism from the genome of a fungal forest pathogen.</title>
        <authorList>
            <person name="Olson A."/>
            <person name="Aerts A."/>
            <person name="Asiegbu F."/>
            <person name="Belbahri L."/>
            <person name="Bouzid O."/>
            <person name="Broberg A."/>
            <person name="Canback B."/>
            <person name="Coutinho P.M."/>
            <person name="Cullen D."/>
            <person name="Dalman K."/>
            <person name="Deflorio G."/>
            <person name="van Diepen L.T."/>
            <person name="Dunand C."/>
            <person name="Duplessis S."/>
            <person name="Durling M."/>
            <person name="Gonthier P."/>
            <person name="Grimwood J."/>
            <person name="Fossdal C.G."/>
            <person name="Hansson D."/>
            <person name="Henrissat B."/>
            <person name="Hietala A."/>
            <person name="Himmelstrand K."/>
            <person name="Hoffmeister D."/>
            <person name="Hogberg N."/>
            <person name="James T.Y."/>
            <person name="Karlsson M."/>
            <person name="Kohler A."/>
            <person name="Kues U."/>
            <person name="Lee Y.H."/>
            <person name="Lin Y.C."/>
            <person name="Lind M."/>
            <person name="Lindquist E."/>
            <person name="Lombard V."/>
            <person name="Lucas S."/>
            <person name="Lunden K."/>
            <person name="Morin E."/>
            <person name="Murat C."/>
            <person name="Park J."/>
            <person name="Raffaello T."/>
            <person name="Rouze P."/>
            <person name="Salamov A."/>
            <person name="Schmutz J."/>
            <person name="Solheim H."/>
            <person name="Stahlberg J."/>
            <person name="Velez H."/>
            <person name="de Vries R.P."/>
            <person name="Wiebenga A."/>
            <person name="Woodward S."/>
            <person name="Yakovlev I."/>
            <person name="Garbelotto M."/>
            <person name="Martin F."/>
            <person name="Grigoriev I.V."/>
            <person name="Stenlid J."/>
        </authorList>
    </citation>
    <scope>NUCLEOTIDE SEQUENCE [LARGE SCALE GENOMIC DNA]</scope>
    <source>
        <strain evidence="1 2">TC 32-1</strain>
    </source>
</reference>
<organism evidence="1 2">
    <name type="scientific">Heterobasidion irregulare (strain TC 32-1)</name>
    <dbReference type="NCBI Taxonomy" id="747525"/>
    <lineage>
        <taxon>Eukaryota</taxon>
        <taxon>Fungi</taxon>
        <taxon>Dikarya</taxon>
        <taxon>Basidiomycota</taxon>
        <taxon>Agaricomycotina</taxon>
        <taxon>Agaricomycetes</taxon>
        <taxon>Russulales</taxon>
        <taxon>Bondarzewiaceae</taxon>
        <taxon>Heterobasidion</taxon>
        <taxon>Heterobasidion annosum species complex</taxon>
    </lineage>
</organism>
<dbReference type="KEGG" id="hir:HETIRDRAFT_331741"/>
<dbReference type="RefSeq" id="XP_009553133.1">
    <property type="nucleotide sequence ID" value="XM_009554838.1"/>
</dbReference>
<proteinExistence type="predicted"/>
<dbReference type="InParanoid" id="W4JM59"/>